<dbReference type="Proteomes" id="UP000318093">
    <property type="component" value="Unassembled WGS sequence"/>
</dbReference>
<protein>
    <submittedName>
        <fullName evidence="2">GNAT family N-acetyltransferase</fullName>
    </submittedName>
</protein>
<dbReference type="Pfam" id="PF00583">
    <property type="entry name" value="Acetyltransf_1"/>
    <property type="match status" value="1"/>
</dbReference>
<dbReference type="PROSITE" id="PS51186">
    <property type="entry name" value="GNAT"/>
    <property type="match status" value="1"/>
</dbReference>
<organism evidence="2 3">
    <name type="scientific">Candidatus Segetimicrobium genomatis</name>
    <dbReference type="NCBI Taxonomy" id="2569760"/>
    <lineage>
        <taxon>Bacteria</taxon>
        <taxon>Bacillati</taxon>
        <taxon>Candidatus Sysuimicrobiota</taxon>
        <taxon>Candidatus Sysuimicrobiia</taxon>
        <taxon>Candidatus Sysuimicrobiales</taxon>
        <taxon>Candidatus Segetimicrobiaceae</taxon>
        <taxon>Candidatus Segetimicrobium</taxon>
    </lineage>
</organism>
<dbReference type="InterPro" id="IPR000182">
    <property type="entry name" value="GNAT_dom"/>
</dbReference>
<accession>A0A537J8V7</accession>
<gene>
    <name evidence="2" type="ORF">E6H03_10090</name>
</gene>
<dbReference type="InterPro" id="IPR016181">
    <property type="entry name" value="Acyl_CoA_acyltransferase"/>
</dbReference>
<evidence type="ECO:0000313" key="2">
    <source>
        <dbReference type="EMBL" id="TMI79516.1"/>
    </source>
</evidence>
<evidence type="ECO:0000259" key="1">
    <source>
        <dbReference type="PROSITE" id="PS51186"/>
    </source>
</evidence>
<name>A0A537J8V7_9BACT</name>
<comment type="caution">
    <text evidence="2">The sequence shown here is derived from an EMBL/GenBank/DDBJ whole genome shotgun (WGS) entry which is preliminary data.</text>
</comment>
<dbReference type="Gene3D" id="3.40.630.30">
    <property type="match status" value="1"/>
</dbReference>
<feature type="domain" description="N-acetyltransferase" evidence="1">
    <location>
        <begin position="1"/>
        <end position="130"/>
    </location>
</feature>
<dbReference type="GO" id="GO:0016747">
    <property type="term" value="F:acyltransferase activity, transferring groups other than amino-acyl groups"/>
    <property type="evidence" value="ECO:0007669"/>
    <property type="project" value="InterPro"/>
</dbReference>
<sequence>MRIAAGGWPTAEGQEWEGIGVRMSLAVRVAGSDDVRLLAQMIGYAVYQLRRDEYEQDEAVIYLRQFFIDRPYRDKGLGTLALRDLVGSRLPARCTVVVDVLAGNPRGLRFWERVGFRPHMTTLKLKTGTK</sequence>
<keyword evidence="2" id="KW-0808">Transferase</keyword>
<reference evidence="2 3" key="1">
    <citation type="journal article" date="2019" name="Nat. Microbiol.">
        <title>Mediterranean grassland soil C-N compound turnover is dependent on rainfall and depth, and is mediated by genomically divergent microorganisms.</title>
        <authorList>
            <person name="Diamond S."/>
            <person name="Andeer P.F."/>
            <person name="Li Z."/>
            <person name="Crits-Christoph A."/>
            <person name="Burstein D."/>
            <person name="Anantharaman K."/>
            <person name="Lane K.R."/>
            <person name="Thomas B.C."/>
            <person name="Pan C."/>
            <person name="Northen T.R."/>
            <person name="Banfield J.F."/>
        </authorList>
    </citation>
    <scope>NUCLEOTIDE SEQUENCE [LARGE SCALE GENOMIC DNA]</scope>
    <source>
        <strain evidence="2">NP_6</strain>
    </source>
</reference>
<dbReference type="SUPFAM" id="SSF55729">
    <property type="entry name" value="Acyl-CoA N-acyltransferases (Nat)"/>
    <property type="match status" value="1"/>
</dbReference>
<evidence type="ECO:0000313" key="3">
    <source>
        <dbReference type="Proteomes" id="UP000318093"/>
    </source>
</evidence>
<proteinExistence type="predicted"/>
<dbReference type="AlphaFoldDB" id="A0A537J8V7"/>
<dbReference type="EMBL" id="VBAN01000322">
    <property type="protein sequence ID" value="TMI79516.1"/>
    <property type="molecule type" value="Genomic_DNA"/>
</dbReference>